<dbReference type="InterPro" id="IPR044992">
    <property type="entry name" value="ChyE-like"/>
</dbReference>
<dbReference type="InterPro" id="IPR029062">
    <property type="entry name" value="Class_I_gatase-like"/>
</dbReference>
<evidence type="ECO:0000313" key="3">
    <source>
        <dbReference type="Proteomes" id="UP000077875"/>
    </source>
</evidence>
<gene>
    <name evidence="2" type="ORF">A5892_00445</name>
</gene>
<dbReference type="PANTHER" id="PTHR42695:SF5">
    <property type="entry name" value="GLUTAMINE AMIDOTRANSFERASE YLR126C-RELATED"/>
    <property type="match status" value="1"/>
</dbReference>
<dbReference type="Pfam" id="PF00117">
    <property type="entry name" value="GATase"/>
    <property type="match status" value="1"/>
</dbReference>
<dbReference type="KEGG" id="haa:A5892_00445"/>
<dbReference type="Proteomes" id="UP000077875">
    <property type="component" value="Chromosome"/>
</dbReference>
<evidence type="ECO:0000259" key="1">
    <source>
        <dbReference type="Pfam" id="PF00117"/>
    </source>
</evidence>
<proteinExistence type="predicted"/>
<dbReference type="AlphaFoldDB" id="A0A172YA65"/>
<keyword evidence="3" id="KW-1185">Reference proteome</keyword>
<dbReference type="STRING" id="376489.A5892_00445"/>
<reference evidence="2 3" key="1">
    <citation type="submission" date="2016-04" db="EMBL/GenBank/DDBJ databases">
        <title>Complete Genome Sequence of Halotalea alkalilenta IHB B 13600.</title>
        <authorList>
            <person name="Swarnkar M.K."/>
            <person name="Sharma A."/>
            <person name="Kaushal K."/>
            <person name="Soni R."/>
            <person name="Rana S."/>
            <person name="Singh A.K."/>
            <person name="Gulati A."/>
        </authorList>
    </citation>
    <scope>NUCLEOTIDE SEQUENCE [LARGE SCALE GENOMIC DNA]</scope>
    <source>
        <strain evidence="2 3">IHB B 13600</strain>
    </source>
</reference>
<evidence type="ECO:0000313" key="2">
    <source>
        <dbReference type="EMBL" id="ANF56123.1"/>
    </source>
</evidence>
<protein>
    <submittedName>
        <fullName evidence="2">Glutamine amidotransferase</fullName>
    </submittedName>
</protein>
<dbReference type="PANTHER" id="PTHR42695">
    <property type="entry name" value="GLUTAMINE AMIDOTRANSFERASE YLR126C-RELATED"/>
    <property type="match status" value="1"/>
</dbReference>
<dbReference type="GO" id="GO:0005829">
    <property type="term" value="C:cytosol"/>
    <property type="evidence" value="ECO:0007669"/>
    <property type="project" value="TreeGrafter"/>
</dbReference>
<sequence length="230" mass="25510">MHVYFLQHHPDYGPARISDWLTGMGHSYNICRLYHDEMPPKLADFDALVVLDGPDSALDEAPYLNIKRERKLIERTLASAKPLMGIGYGGCLIAQSLGAIVSPGTFAELGWHGVVRAPACRLPLPERFDAFHWHREIFGLPQEAHPVGSTTASPIQGFSWDDERVIALLFHLEATATSAQAIAEVALECVGGDEPGGFIQSRGEMFEATRRFDRLAPMLDRVMMAWLRLG</sequence>
<dbReference type="RefSeq" id="WP_064121117.1">
    <property type="nucleotide sequence ID" value="NZ_CP015243.1"/>
</dbReference>
<dbReference type="SUPFAM" id="SSF52317">
    <property type="entry name" value="Class I glutamine amidotransferase-like"/>
    <property type="match status" value="1"/>
</dbReference>
<name>A0A172YA65_9GAMM</name>
<dbReference type="EMBL" id="CP015243">
    <property type="protein sequence ID" value="ANF56123.1"/>
    <property type="molecule type" value="Genomic_DNA"/>
</dbReference>
<accession>A0A172YA65</accession>
<dbReference type="CDD" id="cd01741">
    <property type="entry name" value="GATase1_1"/>
    <property type="match status" value="1"/>
</dbReference>
<dbReference type="InterPro" id="IPR017926">
    <property type="entry name" value="GATASE"/>
</dbReference>
<dbReference type="GO" id="GO:0016740">
    <property type="term" value="F:transferase activity"/>
    <property type="evidence" value="ECO:0007669"/>
    <property type="project" value="UniProtKB-KW"/>
</dbReference>
<keyword evidence="2" id="KW-0808">Transferase</keyword>
<feature type="domain" description="Glutamine amidotransferase" evidence="1">
    <location>
        <begin position="27"/>
        <end position="179"/>
    </location>
</feature>
<organism evidence="2 3">
    <name type="scientific">Halotalea alkalilenta</name>
    <dbReference type="NCBI Taxonomy" id="376489"/>
    <lineage>
        <taxon>Bacteria</taxon>
        <taxon>Pseudomonadati</taxon>
        <taxon>Pseudomonadota</taxon>
        <taxon>Gammaproteobacteria</taxon>
        <taxon>Oceanospirillales</taxon>
        <taxon>Halomonadaceae</taxon>
        <taxon>Halotalea</taxon>
    </lineage>
</organism>
<keyword evidence="2" id="KW-0315">Glutamine amidotransferase</keyword>
<dbReference type="Gene3D" id="3.40.50.880">
    <property type="match status" value="1"/>
</dbReference>